<keyword evidence="6" id="KW-1133">Transmembrane helix</keyword>
<feature type="transmembrane region" description="Helical" evidence="6">
    <location>
        <begin position="263"/>
        <end position="285"/>
    </location>
</feature>
<evidence type="ECO:0000256" key="1">
    <source>
        <dbReference type="ARBA" id="ARBA00003408"/>
    </source>
</evidence>
<dbReference type="Pfam" id="PF01554">
    <property type="entry name" value="MatE"/>
    <property type="match status" value="1"/>
</dbReference>
<dbReference type="GO" id="GO:0015297">
    <property type="term" value="F:antiporter activity"/>
    <property type="evidence" value="ECO:0007669"/>
    <property type="project" value="InterPro"/>
</dbReference>
<feature type="transmembrane region" description="Helical" evidence="6">
    <location>
        <begin position="20"/>
        <end position="42"/>
    </location>
</feature>
<comment type="function">
    <text evidence="1">Multidrug efflux pump.</text>
</comment>
<dbReference type="InterPro" id="IPR002528">
    <property type="entry name" value="MATE_fam"/>
</dbReference>
<feature type="transmembrane region" description="Helical" evidence="6">
    <location>
        <begin position="306"/>
        <end position="328"/>
    </location>
</feature>
<evidence type="ECO:0000256" key="5">
    <source>
        <dbReference type="ARBA" id="ARBA00031636"/>
    </source>
</evidence>
<dbReference type="InterPro" id="IPR050222">
    <property type="entry name" value="MATE_MdtK"/>
</dbReference>
<evidence type="ECO:0000313" key="8">
    <source>
        <dbReference type="Proteomes" id="UP000006437"/>
    </source>
</evidence>
<comment type="similarity">
    <text evidence="2">Belongs to the multi antimicrobial extrusion (MATE) (TC 2.A.66.1) family.</text>
</comment>
<dbReference type="HOGENOM" id="CLU_012893_19_2_9"/>
<dbReference type="PANTHER" id="PTHR43298:SF2">
    <property type="entry name" value="FMN_FAD EXPORTER YEEO-RELATED"/>
    <property type="match status" value="1"/>
</dbReference>
<keyword evidence="4" id="KW-0813">Transport</keyword>
<gene>
    <name evidence="7" type="ORF">HMPREF9629_00392</name>
</gene>
<name>G9X1W9_9FIRM</name>
<evidence type="ECO:0000256" key="2">
    <source>
        <dbReference type="ARBA" id="ARBA00010199"/>
    </source>
</evidence>
<dbReference type="Proteomes" id="UP000006437">
    <property type="component" value="Unassembled WGS sequence"/>
</dbReference>
<reference evidence="7 8" key="1">
    <citation type="submission" date="2011-08" db="EMBL/GenBank/DDBJ databases">
        <title>The Genome Sequence of Eubacteriaceae bacterium ACC19a.</title>
        <authorList>
            <consortium name="The Broad Institute Genome Sequencing Platform"/>
            <person name="Earl A."/>
            <person name="Ward D."/>
            <person name="Feldgarden M."/>
            <person name="Gevers D."/>
            <person name="Sizova M."/>
            <person name="Hazen A."/>
            <person name="Epstein S."/>
            <person name="Young S.K."/>
            <person name="Zeng Q."/>
            <person name="Gargeya S."/>
            <person name="Fitzgerald M."/>
            <person name="Haas B."/>
            <person name="Abouelleil A."/>
            <person name="Alvarado L."/>
            <person name="Arachchi H.M."/>
            <person name="Berlin A."/>
            <person name="Brown A."/>
            <person name="Chapman S.B."/>
            <person name="Chen Z."/>
            <person name="Dunbar C."/>
            <person name="Freedman E."/>
            <person name="Gearin G."/>
            <person name="Gellesch M."/>
            <person name="Goldberg J."/>
            <person name="Griggs A."/>
            <person name="Gujja S."/>
            <person name="Heiman D."/>
            <person name="Howarth C."/>
            <person name="Larson L."/>
            <person name="Lui A."/>
            <person name="MacDonald P.J.P."/>
            <person name="Montmayeur A."/>
            <person name="Murphy C."/>
            <person name="Neiman D."/>
            <person name="Pearson M."/>
            <person name="Priest M."/>
            <person name="Roberts A."/>
            <person name="Saif S."/>
            <person name="Shea T."/>
            <person name="Shenoy N."/>
            <person name="Sisk P."/>
            <person name="Stolte C."/>
            <person name="Sykes S."/>
            <person name="Wortman J."/>
            <person name="Nusbaum C."/>
            <person name="Birren B."/>
        </authorList>
    </citation>
    <scope>NUCLEOTIDE SEQUENCE [LARGE SCALE GENOMIC DNA]</scope>
    <source>
        <strain evidence="7 8">ACC19a</strain>
    </source>
</reference>
<evidence type="ECO:0000256" key="4">
    <source>
        <dbReference type="ARBA" id="ARBA00022448"/>
    </source>
</evidence>
<feature type="transmembrane region" description="Helical" evidence="6">
    <location>
        <begin position="160"/>
        <end position="179"/>
    </location>
</feature>
<protein>
    <recommendedName>
        <fullName evidence="3">Probable multidrug resistance protein NorM</fullName>
    </recommendedName>
    <alternativeName>
        <fullName evidence="5">Multidrug-efflux transporter</fullName>
    </alternativeName>
</protein>
<dbReference type="AlphaFoldDB" id="G9X1W9"/>
<dbReference type="RefSeq" id="WP_009524629.1">
    <property type="nucleotide sequence ID" value="NZ_JH414547.1"/>
</dbReference>
<organism evidence="7 8">
    <name type="scientific">Peptoanaerobacter stomatis</name>
    <dbReference type="NCBI Taxonomy" id="796937"/>
    <lineage>
        <taxon>Bacteria</taxon>
        <taxon>Bacillati</taxon>
        <taxon>Bacillota</taxon>
        <taxon>Clostridia</taxon>
        <taxon>Peptostreptococcales</taxon>
        <taxon>Filifactoraceae</taxon>
        <taxon>Peptoanaerobacter</taxon>
    </lineage>
</organism>
<dbReference type="GO" id="GO:0042910">
    <property type="term" value="F:xenobiotic transmembrane transporter activity"/>
    <property type="evidence" value="ECO:0007669"/>
    <property type="project" value="InterPro"/>
</dbReference>
<comment type="caution">
    <text evidence="7">The sequence shown here is derived from an EMBL/GenBank/DDBJ whole genome shotgun (WGS) entry which is preliminary data.</text>
</comment>
<dbReference type="EMBL" id="AFZE01000045">
    <property type="protein sequence ID" value="EHL13092.1"/>
    <property type="molecule type" value="Genomic_DNA"/>
</dbReference>
<feature type="transmembrane region" description="Helical" evidence="6">
    <location>
        <begin position="191"/>
        <end position="211"/>
    </location>
</feature>
<accession>G9X1W9</accession>
<keyword evidence="6" id="KW-0472">Membrane</keyword>
<dbReference type="GO" id="GO:0005886">
    <property type="term" value="C:plasma membrane"/>
    <property type="evidence" value="ECO:0007669"/>
    <property type="project" value="TreeGrafter"/>
</dbReference>
<feature type="transmembrane region" description="Helical" evidence="6">
    <location>
        <begin position="130"/>
        <end position="148"/>
    </location>
</feature>
<proteinExistence type="inferred from homology"/>
<dbReference type="PANTHER" id="PTHR43298">
    <property type="entry name" value="MULTIDRUG RESISTANCE PROTEIN NORM-RELATED"/>
    <property type="match status" value="1"/>
</dbReference>
<feature type="transmembrane region" description="Helical" evidence="6">
    <location>
        <begin position="92"/>
        <end position="110"/>
    </location>
</feature>
<sequence>MKKVFLSTFHDINSFSLPLILNSIFNLFISIVLTSIIGRISVGAIVSTEIIDTLNYAILGIAGVGTLIFNIESSKVRLVNEKDFFDWFKSCYLINGSIGLIIITAIFLFAKDVFYFIYEIKNQELDIICKYAYIASFSIFANMLIFSLSNLLKVNKKTKYILFAGITGSILQVALAYFMVNKVLEGNYKLLGVSISSTFTVFFQLIIYLYILRKEIQTTFSIKSSRKKELILKSIPLMLQEVLEGSVFSVLIITLIARLGENVISSYSISMRIVSLCLLPMYMYCNSLTVLVGEYQSKKEYLKMKILPITTIVTTISVYVIISVLSYIYKENLIGTLTNINSVQEGTIQMLKTVLLFSVFQILFENSKYVLQSIGKSKEALKTTVVINSLASIILIALNIYNLLDLKIVLGILALNYLILSVFFLGEYLKEVRKYSVL</sequence>
<feature type="transmembrane region" description="Helical" evidence="6">
    <location>
        <begin position="54"/>
        <end position="71"/>
    </location>
</feature>
<feature type="transmembrane region" description="Helical" evidence="6">
    <location>
        <begin position="408"/>
        <end position="429"/>
    </location>
</feature>
<dbReference type="BioCyc" id="EBAC796937-HMP:GMGH-392-MONOMER"/>
<evidence type="ECO:0000313" key="7">
    <source>
        <dbReference type="EMBL" id="EHL13092.1"/>
    </source>
</evidence>
<evidence type="ECO:0000256" key="3">
    <source>
        <dbReference type="ARBA" id="ARBA00020268"/>
    </source>
</evidence>
<feature type="transmembrane region" description="Helical" evidence="6">
    <location>
        <begin position="385"/>
        <end position="402"/>
    </location>
</feature>
<keyword evidence="6" id="KW-0812">Transmembrane</keyword>
<evidence type="ECO:0000256" key="6">
    <source>
        <dbReference type="SAM" id="Phobius"/>
    </source>
</evidence>